<name>A0ABR1KAD1_9PEZI</name>
<feature type="region of interest" description="Disordered" evidence="1">
    <location>
        <begin position="122"/>
        <end position="156"/>
    </location>
</feature>
<evidence type="ECO:0008006" key="4">
    <source>
        <dbReference type="Google" id="ProtNLM"/>
    </source>
</evidence>
<evidence type="ECO:0000313" key="3">
    <source>
        <dbReference type="Proteomes" id="UP001363622"/>
    </source>
</evidence>
<feature type="region of interest" description="Disordered" evidence="1">
    <location>
        <begin position="215"/>
        <end position="285"/>
    </location>
</feature>
<accession>A0ABR1KAD1</accession>
<proteinExistence type="predicted"/>
<sequence length="285" mass="31006">MHNRDKAYEAFNDLENPTHVMTVNTNLGCGAFEVQRACHVTVLLDIPATSSPRLFDQLIGRTWRMGQKHSPNFIIIATLASYDHIKQGDFFLKAIVQAAILGNIPTRLELVVDDAAEHLEDAAEHREDATENREDAAENQQDAAAAQAEGNADAGDDVRKDHKAFLTRAMRLVIGAYGLSSSRLGWDRASCELLLAQQREHPNLTRADSVIEPEVEEAAGQSSNNPLVVDDDDDSDMSSGEQQDAKEDPGEGPSTASARGKRAASTELDNPAKRRAMGDEASSSE</sequence>
<evidence type="ECO:0000313" key="2">
    <source>
        <dbReference type="EMBL" id="KAK7510935.1"/>
    </source>
</evidence>
<evidence type="ECO:0000256" key="1">
    <source>
        <dbReference type="SAM" id="MobiDB-lite"/>
    </source>
</evidence>
<reference evidence="2 3" key="1">
    <citation type="submission" date="2024-04" db="EMBL/GenBank/DDBJ databases">
        <title>Phyllosticta paracitricarpa is synonymous to the EU quarantine fungus P. citricarpa based on phylogenomic analyses.</title>
        <authorList>
            <consortium name="Lawrence Berkeley National Laboratory"/>
            <person name="Van Ingen-Buijs V.A."/>
            <person name="Van Westerhoven A.C."/>
            <person name="Haridas S."/>
            <person name="Skiadas P."/>
            <person name="Martin F."/>
            <person name="Groenewald J.Z."/>
            <person name="Crous P.W."/>
            <person name="Seidl M.F."/>
        </authorList>
    </citation>
    <scope>NUCLEOTIDE SEQUENCE [LARGE SCALE GENOMIC DNA]</scope>
    <source>
        <strain evidence="2 3">CBS 123371</strain>
    </source>
</reference>
<dbReference type="InterPro" id="IPR027417">
    <property type="entry name" value="P-loop_NTPase"/>
</dbReference>
<dbReference type="EMBL" id="JBBPHU010000013">
    <property type="protein sequence ID" value="KAK7510935.1"/>
    <property type="molecule type" value="Genomic_DNA"/>
</dbReference>
<feature type="compositionally biased region" description="Basic and acidic residues" evidence="1">
    <location>
        <begin position="122"/>
        <end position="136"/>
    </location>
</feature>
<gene>
    <name evidence="2" type="ORF">IWZ03DRAFT_432936</name>
</gene>
<feature type="compositionally biased region" description="Low complexity" evidence="1">
    <location>
        <begin position="138"/>
        <end position="153"/>
    </location>
</feature>
<keyword evidence="3" id="KW-1185">Reference proteome</keyword>
<organism evidence="2 3">
    <name type="scientific">Phyllosticta citriasiana</name>
    <dbReference type="NCBI Taxonomy" id="595635"/>
    <lineage>
        <taxon>Eukaryota</taxon>
        <taxon>Fungi</taxon>
        <taxon>Dikarya</taxon>
        <taxon>Ascomycota</taxon>
        <taxon>Pezizomycotina</taxon>
        <taxon>Dothideomycetes</taxon>
        <taxon>Dothideomycetes incertae sedis</taxon>
        <taxon>Botryosphaeriales</taxon>
        <taxon>Phyllostictaceae</taxon>
        <taxon>Phyllosticta</taxon>
    </lineage>
</organism>
<dbReference type="SUPFAM" id="SSF52540">
    <property type="entry name" value="P-loop containing nucleoside triphosphate hydrolases"/>
    <property type="match status" value="1"/>
</dbReference>
<protein>
    <recommendedName>
        <fullName evidence="4">Helicase C-terminal domain-containing protein</fullName>
    </recommendedName>
</protein>
<comment type="caution">
    <text evidence="2">The sequence shown here is derived from an EMBL/GenBank/DDBJ whole genome shotgun (WGS) entry which is preliminary data.</text>
</comment>
<dbReference type="Proteomes" id="UP001363622">
    <property type="component" value="Unassembled WGS sequence"/>
</dbReference>
<dbReference type="Gene3D" id="3.40.50.300">
    <property type="entry name" value="P-loop containing nucleotide triphosphate hydrolases"/>
    <property type="match status" value="1"/>
</dbReference>